<dbReference type="EMBL" id="JAUSTM010000009">
    <property type="protein sequence ID" value="MDQ0222616.1"/>
    <property type="molecule type" value="Genomic_DNA"/>
</dbReference>
<evidence type="ECO:0000259" key="1">
    <source>
        <dbReference type="Pfam" id="PF01717"/>
    </source>
</evidence>
<gene>
    <name evidence="2" type="ORF">J2S23_001168</name>
</gene>
<feature type="domain" description="Cobalamin-independent methionine synthase MetE C-terminal/archaeal" evidence="1">
    <location>
        <begin position="163"/>
        <end position="345"/>
    </location>
</feature>
<evidence type="ECO:0000313" key="3">
    <source>
        <dbReference type="Proteomes" id="UP001223079"/>
    </source>
</evidence>
<proteinExistence type="predicted"/>
<dbReference type="PANTHER" id="PTHR43844">
    <property type="entry name" value="METHIONINE SYNTHASE"/>
    <property type="match status" value="1"/>
</dbReference>
<evidence type="ECO:0000313" key="2">
    <source>
        <dbReference type="EMBL" id="MDQ0222616.1"/>
    </source>
</evidence>
<reference evidence="2 3" key="1">
    <citation type="submission" date="2023-07" db="EMBL/GenBank/DDBJ databases">
        <title>Genomic Encyclopedia of Type Strains, Phase IV (KMG-IV): sequencing the most valuable type-strain genomes for metagenomic binning, comparative biology and taxonomic classification.</title>
        <authorList>
            <person name="Goeker M."/>
        </authorList>
    </citation>
    <scope>NUCLEOTIDE SEQUENCE [LARGE SCALE GENOMIC DNA]</scope>
    <source>
        <strain evidence="2 3">DSM 105143</strain>
    </source>
</reference>
<protein>
    <submittedName>
        <fullName evidence="2">Methionine synthase II (Cobalamin-independent)</fullName>
    </submittedName>
</protein>
<dbReference type="Proteomes" id="UP001223079">
    <property type="component" value="Unassembled WGS sequence"/>
</dbReference>
<dbReference type="SUPFAM" id="SSF51726">
    <property type="entry name" value="UROD/MetE-like"/>
    <property type="match status" value="1"/>
</dbReference>
<keyword evidence="3" id="KW-1185">Reference proteome</keyword>
<comment type="caution">
    <text evidence="2">The sequence shown here is derived from an EMBL/GenBank/DDBJ whole genome shotgun (WGS) entry which is preliminary data.</text>
</comment>
<dbReference type="RefSeq" id="WP_307121807.1">
    <property type="nucleotide sequence ID" value="NZ_JAUSTM010000009.1"/>
</dbReference>
<name>A0ABT9YRI8_9STRE</name>
<dbReference type="NCBIfam" id="NF005085">
    <property type="entry name" value="PRK06520.1"/>
    <property type="match status" value="1"/>
</dbReference>
<dbReference type="Pfam" id="PF01717">
    <property type="entry name" value="Meth_synt_2"/>
    <property type="match status" value="1"/>
</dbReference>
<accession>A0ABT9YRI8</accession>
<organism evidence="2 3">
    <name type="scientific">Streptococcus moroccensis</name>
    <dbReference type="NCBI Taxonomy" id="1451356"/>
    <lineage>
        <taxon>Bacteria</taxon>
        <taxon>Bacillati</taxon>
        <taxon>Bacillota</taxon>
        <taxon>Bacilli</taxon>
        <taxon>Lactobacillales</taxon>
        <taxon>Streptococcaceae</taxon>
        <taxon>Streptococcus</taxon>
    </lineage>
</organism>
<sequence length="374" mass="42396">MTKKYFEHVGSFLRPEALKEAREAFAAGNLSQEELTAIEDRLITELVDKQVAAGLEKVTDGEFRRANWHVDYFWGFDGIERHQFGQGLAFHGVETNDDSARVTGKIGFTKENHPFIGHYQFLKKLADERGVEAKITIPAPAQCLVELQRGSNIQKALEVYPNQKELLDDLATAYRDSILAFYEEGARTIQLDDCTWGVIMDDEFYKTVIKGAVEKDFLRENFLYVNNKAVENLPEDLQINTHICRGNYQSTYATVGPYTAVAETLFDRENATAYFLEYDNERSGGFEPLAEFKDPNKVAVLGLITTKDGQLEDKETIIKRIREAAEILPLEQLWLATQCGFASTEEGNLIADEDQWKKLALVKEVIDEVWGTKA</sequence>
<dbReference type="PANTHER" id="PTHR43844:SF1">
    <property type="entry name" value="METHIONINE SYNTHASE"/>
    <property type="match status" value="1"/>
</dbReference>
<dbReference type="CDD" id="cd03311">
    <property type="entry name" value="CIMS_C_terminal_like"/>
    <property type="match status" value="1"/>
</dbReference>
<dbReference type="Gene3D" id="3.20.20.210">
    <property type="match status" value="1"/>
</dbReference>
<dbReference type="InterPro" id="IPR002629">
    <property type="entry name" value="Met_Synth_C/arc"/>
</dbReference>
<dbReference type="InterPro" id="IPR038071">
    <property type="entry name" value="UROD/MetE-like_sf"/>
</dbReference>